<evidence type="ECO:0000313" key="4">
    <source>
        <dbReference type="Proteomes" id="UP000031408"/>
    </source>
</evidence>
<keyword evidence="3" id="KW-0489">Methyltransferase</keyword>
<reference evidence="3 4" key="1">
    <citation type="submission" date="2014-11" db="EMBL/GenBank/DDBJ databases">
        <title>Genome sequence of Flavihumibacter solisilvae 3-3.</title>
        <authorList>
            <person name="Zhou G."/>
            <person name="Li M."/>
            <person name="Wang G."/>
        </authorList>
    </citation>
    <scope>NUCLEOTIDE SEQUENCE [LARGE SCALE GENOMIC DNA]</scope>
    <source>
        <strain evidence="3 4">3-3</strain>
    </source>
</reference>
<gene>
    <name evidence="3" type="ORF">OI18_16440</name>
</gene>
<evidence type="ECO:0000313" key="3">
    <source>
        <dbReference type="EMBL" id="KIC93374.1"/>
    </source>
</evidence>
<dbReference type="EMBL" id="JSVC01000019">
    <property type="protein sequence ID" value="KIC93374.1"/>
    <property type="molecule type" value="Genomic_DNA"/>
</dbReference>
<feature type="domain" description="Methyltransferase" evidence="2">
    <location>
        <begin position="48"/>
        <end position="139"/>
    </location>
</feature>
<dbReference type="Gene3D" id="3.40.50.150">
    <property type="entry name" value="Vaccinia Virus protein VP39"/>
    <property type="match status" value="1"/>
</dbReference>
<keyword evidence="4" id="KW-1185">Reference proteome</keyword>
<dbReference type="STRING" id="1349421.OI18_16440"/>
<evidence type="ECO:0000256" key="1">
    <source>
        <dbReference type="ARBA" id="ARBA00022679"/>
    </source>
</evidence>
<dbReference type="GO" id="GO:0008168">
    <property type="term" value="F:methyltransferase activity"/>
    <property type="evidence" value="ECO:0007669"/>
    <property type="project" value="UniProtKB-KW"/>
</dbReference>
<keyword evidence="1 3" id="KW-0808">Transferase</keyword>
<dbReference type="OrthoDB" id="9811589at2"/>
<name>A0A0C1ISE5_9BACT</name>
<dbReference type="SUPFAM" id="SSF53335">
    <property type="entry name" value="S-adenosyl-L-methionine-dependent methyltransferases"/>
    <property type="match status" value="1"/>
</dbReference>
<dbReference type="GO" id="GO:0032259">
    <property type="term" value="P:methylation"/>
    <property type="evidence" value="ECO:0007669"/>
    <property type="project" value="UniProtKB-KW"/>
</dbReference>
<dbReference type="PANTHER" id="PTHR43861">
    <property type="entry name" value="TRANS-ACONITATE 2-METHYLTRANSFERASE-RELATED"/>
    <property type="match status" value="1"/>
</dbReference>
<organism evidence="3 4">
    <name type="scientific">Flavihumibacter solisilvae</name>
    <dbReference type="NCBI Taxonomy" id="1349421"/>
    <lineage>
        <taxon>Bacteria</taxon>
        <taxon>Pseudomonadati</taxon>
        <taxon>Bacteroidota</taxon>
        <taxon>Chitinophagia</taxon>
        <taxon>Chitinophagales</taxon>
        <taxon>Chitinophagaceae</taxon>
        <taxon>Flavihumibacter</taxon>
    </lineage>
</organism>
<proteinExistence type="predicted"/>
<dbReference type="InterPro" id="IPR029063">
    <property type="entry name" value="SAM-dependent_MTases_sf"/>
</dbReference>
<dbReference type="Proteomes" id="UP000031408">
    <property type="component" value="Unassembled WGS sequence"/>
</dbReference>
<dbReference type="InterPro" id="IPR041698">
    <property type="entry name" value="Methyltransf_25"/>
</dbReference>
<evidence type="ECO:0000259" key="2">
    <source>
        <dbReference type="Pfam" id="PF13649"/>
    </source>
</evidence>
<dbReference type="RefSeq" id="WP_039142204.1">
    <property type="nucleotide sequence ID" value="NZ_JSVC01000019.1"/>
</dbReference>
<comment type="caution">
    <text evidence="3">The sequence shown here is derived from an EMBL/GenBank/DDBJ whole genome shotgun (WGS) entry which is preliminary data.</text>
</comment>
<dbReference type="CDD" id="cd02440">
    <property type="entry name" value="AdoMet_MTases"/>
    <property type="match status" value="1"/>
</dbReference>
<dbReference type="Pfam" id="PF13649">
    <property type="entry name" value="Methyltransf_25"/>
    <property type="match status" value="1"/>
</dbReference>
<accession>A0A0C1ISE5</accession>
<dbReference type="AlphaFoldDB" id="A0A0C1ISE5"/>
<sequence>MSTGSWFQEWFNSPYYQQLYFKRDEAEADSFISRLVGHLKPGSGATMLDVACGRGRHSRSLASMGFDVTGIDISEDSIRDALLTENKHLHFFVHDMRLPFRINYFQYAFNFFTSFGYFRTEREHYNAIRTIAQSLLPGGVFVMDFLNVHYAEDHLIHKHEEELDGVNFFITRWLDETHFYKRVIVEDDRLEAPLEFTEKVAKFSLGDFNDMFSFHKLQIQEVFGDYEFGNYDVKKSPRLIIIAKKV</sequence>
<protein>
    <submittedName>
        <fullName evidence="3">Methyltransferase type 11</fullName>
    </submittedName>
</protein>